<feature type="transmembrane region" description="Helical" evidence="1">
    <location>
        <begin position="112"/>
        <end position="136"/>
    </location>
</feature>
<evidence type="ECO:0000313" key="3">
    <source>
        <dbReference type="EMBL" id="EYC19508.1"/>
    </source>
</evidence>
<evidence type="ECO:0000313" key="4">
    <source>
        <dbReference type="Proteomes" id="UP000024635"/>
    </source>
</evidence>
<keyword evidence="1" id="KW-0472">Membrane</keyword>
<feature type="domain" description="7TM GPCR serpentine receptor class x (Srx)" evidence="2">
    <location>
        <begin position="83"/>
        <end position="227"/>
    </location>
</feature>
<name>A0A016UYG4_9BILA</name>
<organism evidence="3 4">
    <name type="scientific">Ancylostoma ceylanicum</name>
    <dbReference type="NCBI Taxonomy" id="53326"/>
    <lineage>
        <taxon>Eukaryota</taxon>
        <taxon>Metazoa</taxon>
        <taxon>Ecdysozoa</taxon>
        <taxon>Nematoda</taxon>
        <taxon>Chromadorea</taxon>
        <taxon>Rhabditida</taxon>
        <taxon>Rhabditina</taxon>
        <taxon>Rhabditomorpha</taxon>
        <taxon>Strongyloidea</taxon>
        <taxon>Ancylostomatidae</taxon>
        <taxon>Ancylostomatinae</taxon>
        <taxon>Ancylostoma</taxon>
    </lineage>
</organism>
<keyword evidence="4" id="KW-1185">Reference proteome</keyword>
<accession>A0A016UYG4</accession>
<gene>
    <name evidence="3" type="primary">Acey_s0024.g903</name>
    <name evidence="3" type="ORF">Y032_0024g903</name>
</gene>
<keyword evidence="1" id="KW-0812">Transmembrane</keyword>
<evidence type="ECO:0000256" key="1">
    <source>
        <dbReference type="SAM" id="Phobius"/>
    </source>
</evidence>
<dbReference type="EMBL" id="JARK01001360">
    <property type="protein sequence ID" value="EYC19508.1"/>
    <property type="molecule type" value="Genomic_DNA"/>
</dbReference>
<feature type="transmembrane region" description="Helical" evidence="1">
    <location>
        <begin position="75"/>
        <end position="100"/>
    </location>
</feature>
<dbReference type="SUPFAM" id="SSF81321">
    <property type="entry name" value="Family A G protein-coupled receptor-like"/>
    <property type="match status" value="1"/>
</dbReference>
<dbReference type="Proteomes" id="UP000024635">
    <property type="component" value="Unassembled WGS sequence"/>
</dbReference>
<reference evidence="4" key="1">
    <citation type="journal article" date="2015" name="Nat. Genet.">
        <title>The genome and transcriptome of the zoonotic hookworm Ancylostoma ceylanicum identify infection-specific gene families.</title>
        <authorList>
            <person name="Schwarz E.M."/>
            <person name="Hu Y."/>
            <person name="Antoshechkin I."/>
            <person name="Miller M.M."/>
            <person name="Sternberg P.W."/>
            <person name="Aroian R.V."/>
        </authorList>
    </citation>
    <scope>NUCLEOTIDE SEQUENCE</scope>
    <source>
        <strain evidence="4">HY135</strain>
    </source>
</reference>
<protein>
    <recommendedName>
        <fullName evidence="2">7TM GPCR serpentine receptor class x (Srx) domain-containing protein</fullName>
    </recommendedName>
</protein>
<sequence>MSASSLVFILFSKLSEPSAFVRPITEDEGVSLDYDKSFAPVLSKVHPLEIVGMSTALDCLRELHAVEEEMSSQRILYGVALTLISVVSLVMNTLLLLILFNDAMDRFFRLHLLSAAFSGLVAVAPIFCALIPAIFFDLRLDDPTNIIISFTDTLGYLTLTMTTTAIAFDRFVFFLLPKLHKRLSDNSLIIGCFAAVPWVAAASMIIHMTFNGCHKRTDPYALTFTYSCRQVLLHNLR</sequence>
<proteinExistence type="predicted"/>
<evidence type="ECO:0000259" key="2">
    <source>
        <dbReference type="Pfam" id="PF10328"/>
    </source>
</evidence>
<dbReference type="Pfam" id="PF10328">
    <property type="entry name" value="7TM_GPCR_Srx"/>
    <property type="match status" value="1"/>
</dbReference>
<feature type="transmembrane region" description="Helical" evidence="1">
    <location>
        <begin position="156"/>
        <end position="176"/>
    </location>
</feature>
<comment type="caution">
    <text evidence="3">The sequence shown here is derived from an EMBL/GenBank/DDBJ whole genome shotgun (WGS) entry which is preliminary data.</text>
</comment>
<dbReference type="OrthoDB" id="5866147at2759"/>
<dbReference type="Gene3D" id="1.20.1070.10">
    <property type="entry name" value="Rhodopsin 7-helix transmembrane proteins"/>
    <property type="match status" value="1"/>
</dbReference>
<keyword evidence="1" id="KW-1133">Transmembrane helix</keyword>
<dbReference type="AlphaFoldDB" id="A0A016UYG4"/>
<dbReference type="InterPro" id="IPR019430">
    <property type="entry name" value="7TM_GPCR_serpentine_rcpt_Srx"/>
</dbReference>
<feature type="transmembrane region" description="Helical" evidence="1">
    <location>
        <begin position="188"/>
        <end position="210"/>
    </location>
</feature>